<gene>
    <name evidence="2" type="ORF">PLBR_LOCUS7983</name>
</gene>
<organism evidence="2 3">
    <name type="scientific">Plasmodiophora brassicae</name>
    <name type="common">Clubroot disease agent</name>
    <dbReference type="NCBI Taxonomy" id="37360"/>
    <lineage>
        <taxon>Eukaryota</taxon>
        <taxon>Sar</taxon>
        <taxon>Rhizaria</taxon>
        <taxon>Endomyxa</taxon>
        <taxon>Phytomyxea</taxon>
        <taxon>Plasmodiophorida</taxon>
        <taxon>Plasmodiophoridae</taxon>
        <taxon>Plasmodiophora</taxon>
    </lineage>
</organism>
<proteinExistence type="predicted"/>
<dbReference type="Proteomes" id="UP000290189">
    <property type="component" value="Unassembled WGS sequence"/>
</dbReference>
<reference evidence="2 3" key="1">
    <citation type="submission" date="2018-03" db="EMBL/GenBank/DDBJ databases">
        <authorList>
            <person name="Fogelqvist J."/>
        </authorList>
    </citation>
    <scope>NUCLEOTIDE SEQUENCE [LARGE SCALE GENOMIC DNA]</scope>
</reference>
<sequence length="108" mass="12013">MSSGDWIRDGFQEITSSTPNLVMLVLIVVLLVVIICSVCVIACARRELHQDSVKTLLERDFAHVIRTTPAYGSSVSRRLTTSEPEPFVDVDVRHTARTRAPSAMMDLI</sequence>
<accession>A0A3P3YKP3</accession>
<geneLocation type="mitochondrion" evidence="2"/>
<evidence type="ECO:0000313" key="3">
    <source>
        <dbReference type="Proteomes" id="UP000290189"/>
    </source>
</evidence>
<keyword evidence="2" id="KW-0496">Mitochondrion</keyword>
<evidence type="ECO:0000256" key="1">
    <source>
        <dbReference type="SAM" id="Phobius"/>
    </source>
</evidence>
<evidence type="ECO:0000313" key="2">
    <source>
        <dbReference type="EMBL" id="SPR00768.1"/>
    </source>
</evidence>
<name>A0A3P3YKP3_PLABS</name>
<feature type="transmembrane region" description="Helical" evidence="1">
    <location>
        <begin position="20"/>
        <end position="44"/>
    </location>
</feature>
<dbReference type="AlphaFoldDB" id="A0A3P3YKP3"/>
<dbReference type="EMBL" id="OVEO01000015">
    <property type="protein sequence ID" value="SPR00768.1"/>
    <property type="molecule type" value="Genomic_DNA"/>
</dbReference>
<protein>
    <submittedName>
        <fullName evidence="2">Uncharacterized protein</fullName>
    </submittedName>
</protein>
<keyword evidence="1" id="KW-1133">Transmembrane helix</keyword>
<keyword evidence="1" id="KW-0812">Transmembrane</keyword>
<keyword evidence="1" id="KW-0472">Membrane</keyword>